<dbReference type="PANTHER" id="PTHR13946:SF16">
    <property type="entry name" value="DNA-DIRECTED RNA POLYMERASE II SUBUNIT RPB11"/>
    <property type="match status" value="1"/>
</dbReference>
<dbReference type="InterPro" id="IPR036603">
    <property type="entry name" value="RBP11-like"/>
</dbReference>
<dbReference type="PROSITE" id="PS01154">
    <property type="entry name" value="RNA_POL_L_13KD"/>
    <property type="match status" value="1"/>
</dbReference>
<evidence type="ECO:0000256" key="3">
    <source>
        <dbReference type="ARBA" id="ARBA00023163"/>
    </source>
</evidence>
<dbReference type="Gene3D" id="3.30.1360.10">
    <property type="entry name" value="RNA polymerase, RBP11-like subunit"/>
    <property type="match status" value="1"/>
</dbReference>
<organism evidence="7 8">
    <name type="scientific">Halteria grandinella</name>
    <dbReference type="NCBI Taxonomy" id="5974"/>
    <lineage>
        <taxon>Eukaryota</taxon>
        <taxon>Sar</taxon>
        <taxon>Alveolata</taxon>
        <taxon>Ciliophora</taxon>
        <taxon>Intramacronucleata</taxon>
        <taxon>Spirotrichea</taxon>
        <taxon>Stichotrichia</taxon>
        <taxon>Sporadotrichida</taxon>
        <taxon>Halteriidae</taxon>
        <taxon>Halteria</taxon>
    </lineage>
</organism>
<dbReference type="InterPro" id="IPR022905">
    <property type="entry name" value="Rpo11-like"/>
</dbReference>
<feature type="domain" description="DNA-directed RNA polymerase RBP11-like dimerisation" evidence="6">
    <location>
        <begin position="27"/>
        <end position="98"/>
    </location>
</feature>
<accession>A0A8J8NI41</accession>
<name>A0A8J8NI41_HALGN</name>
<evidence type="ECO:0000313" key="7">
    <source>
        <dbReference type="EMBL" id="TNV75507.1"/>
    </source>
</evidence>
<keyword evidence="3" id="KW-0804">Transcription</keyword>
<reference evidence="7" key="1">
    <citation type="submission" date="2019-06" db="EMBL/GenBank/DDBJ databases">
        <authorList>
            <person name="Zheng W."/>
        </authorList>
    </citation>
    <scope>NUCLEOTIDE SEQUENCE</scope>
    <source>
        <strain evidence="7">QDHG01</strain>
    </source>
</reference>
<gene>
    <name evidence="7" type="ORF">FGO68_gene11799</name>
</gene>
<protein>
    <recommendedName>
        <fullName evidence="6">DNA-directed RNA polymerase RBP11-like dimerisation domain-containing protein</fullName>
    </recommendedName>
</protein>
<dbReference type="InterPro" id="IPR037685">
    <property type="entry name" value="RBP11"/>
</dbReference>
<dbReference type="GO" id="GO:0003677">
    <property type="term" value="F:DNA binding"/>
    <property type="evidence" value="ECO:0007669"/>
    <property type="project" value="InterPro"/>
</dbReference>
<keyword evidence="2" id="KW-0240">DNA-directed RNA polymerase</keyword>
<keyword evidence="8" id="KW-1185">Reference proteome</keyword>
<proteinExistence type="inferred from homology"/>
<evidence type="ECO:0000256" key="2">
    <source>
        <dbReference type="ARBA" id="ARBA00022478"/>
    </source>
</evidence>
<sequence length="139" mass="15953">MPVSAYDDIYTEKINYVKDSKIQNFANIAIKDEDHTLGNVVRMQLLKDPQVRFAGYRRLHPLENIIEIKVQTEVNQKSPPQAVIDACQNTINHVTAIEMSFRKAYEQFEMEKRVAQLGQRGVTGGYQSDMPMGGQSHYY</sequence>
<dbReference type="HAMAP" id="MF_00261">
    <property type="entry name" value="RNApol_arch_Rpo11"/>
    <property type="match status" value="1"/>
</dbReference>
<dbReference type="EMBL" id="RRYP01015420">
    <property type="protein sequence ID" value="TNV75507.1"/>
    <property type="molecule type" value="Genomic_DNA"/>
</dbReference>
<dbReference type="InterPro" id="IPR009025">
    <property type="entry name" value="RBP11-like_dimer"/>
</dbReference>
<comment type="similarity">
    <text evidence="5">Belongs to the archaeal Rpo11/eukaryotic RPB11/RPC19 RNA polymerase subunit family.</text>
</comment>
<dbReference type="InterPro" id="IPR008193">
    <property type="entry name" value="RNA_pol_Rpb11_13-16kDa_CS"/>
</dbReference>
<evidence type="ECO:0000259" key="6">
    <source>
        <dbReference type="Pfam" id="PF13656"/>
    </source>
</evidence>
<evidence type="ECO:0000256" key="1">
    <source>
        <dbReference type="ARBA" id="ARBA00004123"/>
    </source>
</evidence>
<evidence type="ECO:0000256" key="5">
    <source>
        <dbReference type="ARBA" id="ARBA00025751"/>
    </source>
</evidence>
<comment type="caution">
    <text evidence="7">The sequence shown here is derived from an EMBL/GenBank/DDBJ whole genome shotgun (WGS) entry which is preliminary data.</text>
</comment>
<keyword evidence="4" id="KW-0539">Nucleus</keyword>
<dbReference type="GO" id="GO:0005665">
    <property type="term" value="C:RNA polymerase II, core complex"/>
    <property type="evidence" value="ECO:0007669"/>
    <property type="project" value="InterPro"/>
</dbReference>
<dbReference type="Proteomes" id="UP000785679">
    <property type="component" value="Unassembled WGS sequence"/>
</dbReference>
<dbReference type="CDD" id="cd06926">
    <property type="entry name" value="RNAP_II_RPB11"/>
    <property type="match status" value="1"/>
</dbReference>
<dbReference type="GO" id="GO:0006366">
    <property type="term" value="P:transcription by RNA polymerase II"/>
    <property type="evidence" value="ECO:0007669"/>
    <property type="project" value="InterPro"/>
</dbReference>
<dbReference type="AlphaFoldDB" id="A0A8J8NI41"/>
<dbReference type="OrthoDB" id="10248581at2759"/>
<comment type="subcellular location">
    <subcellularLocation>
        <location evidence="1">Nucleus</location>
    </subcellularLocation>
</comment>
<evidence type="ECO:0000256" key="4">
    <source>
        <dbReference type="ARBA" id="ARBA00023242"/>
    </source>
</evidence>
<dbReference type="GO" id="GO:0003899">
    <property type="term" value="F:DNA-directed RNA polymerase activity"/>
    <property type="evidence" value="ECO:0007669"/>
    <property type="project" value="InterPro"/>
</dbReference>
<dbReference type="GO" id="GO:0046983">
    <property type="term" value="F:protein dimerization activity"/>
    <property type="evidence" value="ECO:0007669"/>
    <property type="project" value="InterPro"/>
</dbReference>
<dbReference type="PANTHER" id="PTHR13946">
    <property type="entry name" value="DNA-DIRECTED RNA POLYMERASE I,II,III"/>
    <property type="match status" value="1"/>
</dbReference>
<dbReference type="SUPFAM" id="SSF55257">
    <property type="entry name" value="RBP11-like subunits of RNA polymerase"/>
    <property type="match status" value="1"/>
</dbReference>
<evidence type="ECO:0000313" key="8">
    <source>
        <dbReference type="Proteomes" id="UP000785679"/>
    </source>
</evidence>
<dbReference type="Pfam" id="PF13656">
    <property type="entry name" value="RNA_pol_L_2"/>
    <property type="match status" value="1"/>
</dbReference>